<evidence type="ECO:0000313" key="4">
    <source>
        <dbReference type="WBParaSite" id="NBR_0000703001-mRNA-1"/>
    </source>
</evidence>
<organism evidence="4">
    <name type="scientific">Nippostrongylus brasiliensis</name>
    <name type="common">Rat hookworm</name>
    <dbReference type="NCBI Taxonomy" id="27835"/>
    <lineage>
        <taxon>Eukaryota</taxon>
        <taxon>Metazoa</taxon>
        <taxon>Ecdysozoa</taxon>
        <taxon>Nematoda</taxon>
        <taxon>Chromadorea</taxon>
        <taxon>Rhabditida</taxon>
        <taxon>Rhabditina</taxon>
        <taxon>Rhabditomorpha</taxon>
        <taxon>Strongyloidea</taxon>
        <taxon>Heligmosomidae</taxon>
        <taxon>Nippostrongylus</taxon>
    </lineage>
</organism>
<feature type="compositionally biased region" description="Low complexity" evidence="1">
    <location>
        <begin position="257"/>
        <end position="266"/>
    </location>
</feature>
<dbReference type="Proteomes" id="UP000271162">
    <property type="component" value="Unassembled WGS sequence"/>
</dbReference>
<accession>A0A0N4XW10</accession>
<dbReference type="STRING" id="27835.A0A0N4XW10"/>
<feature type="region of interest" description="Disordered" evidence="1">
    <location>
        <begin position="253"/>
        <end position="279"/>
    </location>
</feature>
<sequence>MAMTADAEGRFSVENISDKDSLERADLVQMDSIPEDLTITVSPSVITSRLSIPYPFSGSRGSDSDWYQMNLRNRMETFGKRLSNWFNTLDYDGDFANVNLASEKEKKLEITEIVPESHASTSIGQETIAFAEVLSTGVIVLALFELYESSLQRSYSLYLYSDTISIAVFEMVYYDLEQLAIEFDYSLIEDFGSTIALNILNDVFVEFTATTSPDDEGYAEVVEDVPTASSSVSTNLSGCYEILDVEEDFEATGGDSFGSYSSFEYPSEPERTSDSEGVQCPPITTDISSLAGLIASVEPKQFDPGREESDPSKGHLEAASKELERIIEGLEQVSTHTLDKQLRKGVPEGIRDSEALVFYSKVDEVGKIIQPVDK</sequence>
<reference evidence="2 3" key="2">
    <citation type="submission" date="2018-11" db="EMBL/GenBank/DDBJ databases">
        <authorList>
            <consortium name="Pathogen Informatics"/>
        </authorList>
    </citation>
    <scope>NUCLEOTIDE SEQUENCE [LARGE SCALE GENOMIC DNA]</scope>
</reference>
<proteinExistence type="predicted"/>
<dbReference type="AlphaFoldDB" id="A0A0N4XW10"/>
<dbReference type="WBParaSite" id="NBR_0000703001-mRNA-1">
    <property type="protein sequence ID" value="NBR_0000703001-mRNA-1"/>
    <property type="gene ID" value="NBR_0000703001"/>
</dbReference>
<dbReference type="EMBL" id="UYSL01019851">
    <property type="protein sequence ID" value="VDL70620.1"/>
    <property type="molecule type" value="Genomic_DNA"/>
</dbReference>
<evidence type="ECO:0000313" key="2">
    <source>
        <dbReference type="EMBL" id="VDL70620.1"/>
    </source>
</evidence>
<name>A0A0N4XW10_NIPBR</name>
<gene>
    <name evidence="2" type="ORF">NBR_LOCUS7031</name>
</gene>
<keyword evidence="3" id="KW-1185">Reference proteome</keyword>
<reference evidence="4" key="1">
    <citation type="submission" date="2017-02" db="UniProtKB">
        <authorList>
            <consortium name="WormBaseParasite"/>
        </authorList>
    </citation>
    <scope>IDENTIFICATION</scope>
</reference>
<evidence type="ECO:0000313" key="3">
    <source>
        <dbReference type="Proteomes" id="UP000271162"/>
    </source>
</evidence>
<evidence type="ECO:0000256" key="1">
    <source>
        <dbReference type="SAM" id="MobiDB-lite"/>
    </source>
</evidence>
<protein>
    <submittedName>
        <fullName evidence="2 4">Uncharacterized protein</fullName>
    </submittedName>
</protein>